<reference evidence="14" key="3">
    <citation type="submission" date="2025-09" db="UniProtKB">
        <authorList>
            <consortium name="Ensembl"/>
        </authorList>
    </citation>
    <scope>IDENTIFICATION</scope>
</reference>
<evidence type="ECO:0000256" key="12">
    <source>
        <dbReference type="SAM" id="SignalP"/>
    </source>
</evidence>
<evidence type="ECO:0000256" key="11">
    <source>
        <dbReference type="SAM" id="MobiDB-lite"/>
    </source>
</evidence>
<evidence type="ECO:0000256" key="9">
    <source>
        <dbReference type="ARBA" id="ARBA00023242"/>
    </source>
</evidence>
<feature type="domain" description="C2H2-type" evidence="13">
    <location>
        <begin position="299"/>
        <end position="324"/>
    </location>
</feature>
<evidence type="ECO:0000256" key="4">
    <source>
        <dbReference type="ARBA" id="ARBA00022771"/>
    </source>
</evidence>
<dbReference type="GO" id="GO:0003677">
    <property type="term" value="F:DNA binding"/>
    <property type="evidence" value="ECO:0007669"/>
    <property type="project" value="UniProtKB-KW"/>
</dbReference>
<comment type="subcellular location">
    <subcellularLocation>
        <location evidence="1">Nucleus</location>
    </subcellularLocation>
</comment>
<keyword evidence="12" id="KW-0732">Signal</keyword>
<feature type="signal peptide" evidence="12">
    <location>
        <begin position="1"/>
        <end position="18"/>
    </location>
</feature>
<dbReference type="PANTHER" id="PTHR24377">
    <property type="entry name" value="IP01015P-RELATED"/>
    <property type="match status" value="1"/>
</dbReference>
<dbReference type="Ensembl" id="ENSSHBT00005007541.1">
    <property type="protein sequence ID" value="ENSSHBP00005006251.1"/>
    <property type="gene ID" value="ENSSHBG00005005449.1"/>
</dbReference>
<feature type="region of interest" description="Disordered" evidence="11">
    <location>
        <begin position="90"/>
        <end position="150"/>
    </location>
</feature>
<dbReference type="OMA" id="PYGGTKC"/>
<feature type="domain" description="C2H2-type" evidence="13">
    <location>
        <begin position="325"/>
        <end position="352"/>
    </location>
</feature>
<keyword evidence="3" id="KW-0677">Repeat</keyword>
<keyword evidence="9" id="KW-0539">Nucleus</keyword>
<evidence type="ECO:0000256" key="7">
    <source>
        <dbReference type="ARBA" id="ARBA00023125"/>
    </source>
</evidence>
<evidence type="ECO:0000256" key="1">
    <source>
        <dbReference type="ARBA" id="ARBA00004123"/>
    </source>
</evidence>
<dbReference type="InterPro" id="IPR013087">
    <property type="entry name" value="Znf_C2H2_type"/>
</dbReference>
<evidence type="ECO:0000256" key="8">
    <source>
        <dbReference type="ARBA" id="ARBA00023163"/>
    </source>
</evidence>
<reference evidence="14 15" key="1">
    <citation type="submission" date="2019-11" db="EMBL/GenBank/DDBJ databases">
        <title>Strigops habroptila (kakapo) genome, bStrHab1, primary haplotype, v2.</title>
        <authorList>
            <person name="Jarvis E.D."/>
            <person name="Howard J."/>
            <person name="Rhie A."/>
            <person name="Phillippy A."/>
            <person name="Korlach J."/>
            <person name="Digby A."/>
            <person name="Iorns D."/>
            <person name="Eason D."/>
            <person name="Robertson B."/>
            <person name="Raemaekers T."/>
            <person name="Howe K."/>
            <person name="Lewin H."/>
            <person name="Damas J."/>
            <person name="Hastie A."/>
            <person name="Tracey A."/>
            <person name="Chow W."/>
            <person name="Fedrigo O."/>
        </authorList>
    </citation>
    <scope>NUCLEOTIDE SEQUENCE [LARGE SCALE GENOMIC DNA]</scope>
</reference>
<dbReference type="PROSITE" id="PS00028">
    <property type="entry name" value="ZINC_FINGER_C2H2_1"/>
    <property type="match status" value="4"/>
</dbReference>
<keyword evidence="5" id="KW-0862">Zinc</keyword>
<dbReference type="PROSITE" id="PS50157">
    <property type="entry name" value="ZINC_FINGER_C2H2_2"/>
    <property type="match status" value="5"/>
</dbReference>
<evidence type="ECO:0000313" key="15">
    <source>
        <dbReference type="Proteomes" id="UP000472266"/>
    </source>
</evidence>
<sequence>MLFLITLVSCCHLPAVRCCTALVNWGVILSRQEAEPDIVDLILSTAFEMAVCWQFLSLAFGWFPTTGLYSYPADEAMTFKVEQLDSEECSQSSEPPVALTEEPEELLSQGPSEVLPFDSQYSSPVEQEDQSVSSLVPSTPEEEGLSESSTVNFHGQNCPGKRPYSCTACGKGFCLKKMLTTDQESHSTEDSSEHSGSEEDFPYQQTHLEEGRTHVATERFKQNQNAKARTSVPTTDKVSSSPRCLKSIDTNANCKPSPSAHPRGRPYKCDKCEEWFSQKKTLGIHQRMHAGRSRKIPWCSDCGKSFVCHSWLVRHQMTHTGERPYKCSKCDKSYRRKDYLLNHLRRHSGERLFQCSLCRKRFVLRRSLLKHQESHLQETHLTLAIIKKSLSVPRS</sequence>
<keyword evidence="15" id="KW-1185">Reference proteome</keyword>
<protein>
    <recommendedName>
        <fullName evidence="13">C2H2-type domain-containing protein</fullName>
    </recommendedName>
</protein>
<evidence type="ECO:0000313" key="14">
    <source>
        <dbReference type="Ensembl" id="ENSSHBP00005006251.1"/>
    </source>
</evidence>
<name>A0A672TXB2_STRHB</name>
<keyword evidence="6" id="KW-0805">Transcription regulation</keyword>
<accession>A0A672TXB2</accession>
<feature type="domain" description="C2H2-type" evidence="13">
    <location>
        <begin position="267"/>
        <end position="294"/>
    </location>
</feature>
<keyword evidence="7" id="KW-0238">DNA-binding</keyword>
<evidence type="ECO:0000256" key="2">
    <source>
        <dbReference type="ARBA" id="ARBA00022723"/>
    </source>
</evidence>
<organism evidence="14 15">
    <name type="scientific">Strigops habroptila</name>
    <name type="common">Kakapo</name>
    <dbReference type="NCBI Taxonomy" id="2489341"/>
    <lineage>
        <taxon>Eukaryota</taxon>
        <taxon>Metazoa</taxon>
        <taxon>Chordata</taxon>
        <taxon>Craniata</taxon>
        <taxon>Vertebrata</taxon>
        <taxon>Euteleostomi</taxon>
        <taxon>Archelosauria</taxon>
        <taxon>Archosauria</taxon>
        <taxon>Dinosauria</taxon>
        <taxon>Saurischia</taxon>
        <taxon>Theropoda</taxon>
        <taxon>Coelurosauria</taxon>
        <taxon>Aves</taxon>
        <taxon>Neognathae</taxon>
        <taxon>Neoaves</taxon>
        <taxon>Telluraves</taxon>
        <taxon>Australaves</taxon>
        <taxon>Psittaciformes</taxon>
        <taxon>Psittacidae</taxon>
        <taxon>Strigops</taxon>
    </lineage>
</organism>
<evidence type="ECO:0000256" key="10">
    <source>
        <dbReference type="PROSITE-ProRule" id="PRU00042"/>
    </source>
</evidence>
<dbReference type="FunFam" id="3.30.160.60:FF:000012">
    <property type="entry name" value="RB-associated KRAB zinc finger protein-like"/>
    <property type="match status" value="1"/>
</dbReference>
<evidence type="ECO:0000259" key="13">
    <source>
        <dbReference type="PROSITE" id="PS50157"/>
    </source>
</evidence>
<evidence type="ECO:0000256" key="5">
    <source>
        <dbReference type="ARBA" id="ARBA00022833"/>
    </source>
</evidence>
<dbReference type="SUPFAM" id="SSF57667">
    <property type="entry name" value="beta-beta-alpha zinc fingers"/>
    <property type="match status" value="4"/>
</dbReference>
<keyword evidence="8" id="KW-0804">Transcription</keyword>
<dbReference type="InterPro" id="IPR050826">
    <property type="entry name" value="Krueppel_C2H2_ZnFinger"/>
</dbReference>
<evidence type="ECO:0000256" key="3">
    <source>
        <dbReference type="ARBA" id="ARBA00022737"/>
    </source>
</evidence>
<dbReference type="AlphaFoldDB" id="A0A672TXB2"/>
<dbReference type="Gene3D" id="3.30.160.60">
    <property type="entry name" value="Classic Zinc Finger"/>
    <property type="match status" value="5"/>
</dbReference>
<feature type="domain" description="C2H2-type" evidence="13">
    <location>
        <begin position="353"/>
        <end position="380"/>
    </location>
</feature>
<dbReference type="SMART" id="SM00355">
    <property type="entry name" value="ZnF_C2H2"/>
    <property type="match status" value="5"/>
</dbReference>
<dbReference type="GO" id="GO:0005634">
    <property type="term" value="C:nucleus"/>
    <property type="evidence" value="ECO:0007669"/>
    <property type="project" value="UniProtKB-SubCell"/>
</dbReference>
<dbReference type="Pfam" id="PF00096">
    <property type="entry name" value="zf-C2H2"/>
    <property type="match status" value="3"/>
</dbReference>
<dbReference type="InterPro" id="IPR036236">
    <property type="entry name" value="Znf_C2H2_sf"/>
</dbReference>
<dbReference type="FunFam" id="3.30.160.60:FF:001450">
    <property type="entry name" value="zinc finger protein 774"/>
    <property type="match status" value="1"/>
</dbReference>
<reference evidence="14" key="2">
    <citation type="submission" date="2025-08" db="UniProtKB">
        <authorList>
            <consortium name="Ensembl"/>
        </authorList>
    </citation>
    <scope>IDENTIFICATION</scope>
</reference>
<feature type="chain" id="PRO_5025365954" description="C2H2-type domain-containing protein" evidence="12">
    <location>
        <begin position="19"/>
        <end position="395"/>
    </location>
</feature>
<keyword evidence="2" id="KW-0479">Metal-binding</keyword>
<feature type="compositionally biased region" description="Polar residues" evidence="11">
    <location>
        <begin position="222"/>
        <end position="244"/>
    </location>
</feature>
<dbReference type="Proteomes" id="UP000472266">
    <property type="component" value="Chromosome 1"/>
</dbReference>
<dbReference type="GeneTree" id="ENSGT00940000161688"/>
<evidence type="ECO:0000256" key="6">
    <source>
        <dbReference type="ARBA" id="ARBA00023015"/>
    </source>
</evidence>
<feature type="compositionally biased region" description="Polar residues" evidence="11">
    <location>
        <begin position="119"/>
        <end position="137"/>
    </location>
</feature>
<feature type="region of interest" description="Disordered" evidence="11">
    <location>
        <begin position="217"/>
        <end position="244"/>
    </location>
</feature>
<dbReference type="FunFam" id="3.30.160.60:FF:000358">
    <property type="entry name" value="zinc finger protein 24"/>
    <property type="match status" value="1"/>
</dbReference>
<feature type="domain" description="C2H2-type" evidence="13">
    <location>
        <begin position="164"/>
        <end position="191"/>
    </location>
</feature>
<proteinExistence type="predicted"/>
<dbReference type="GO" id="GO:0008270">
    <property type="term" value="F:zinc ion binding"/>
    <property type="evidence" value="ECO:0007669"/>
    <property type="project" value="UniProtKB-KW"/>
</dbReference>
<keyword evidence="4 10" id="KW-0863">Zinc-finger</keyword>